<dbReference type="AlphaFoldDB" id="A0AAC9U075"/>
<dbReference type="PANTHER" id="PTHR13194:SF19">
    <property type="entry name" value="NAD(P)-BINDING ROSSMANN-FOLD SUPERFAMILY PROTEIN"/>
    <property type="match status" value="1"/>
</dbReference>
<dbReference type="PANTHER" id="PTHR13194">
    <property type="entry name" value="COMPLEX I INTERMEDIATE-ASSOCIATED PROTEIN 30"/>
    <property type="match status" value="1"/>
</dbReference>
<organism evidence="3 4">
    <name type="scientific">Shewanella marisflavi</name>
    <dbReference type="NCBI Taxonomy" id="260364"/>
    <lineage>
        <taxon>Bacteria</taxon>
        <taxon>Pseudomonadati</taxon>
        <taxon>Pseudomonadota</taxon>
        <taxon>Gammaproteobacteria</taxon>
        <taxon>Alteromonadales</taxon>
        <taxon>Shewanellaceae</taxon>
        <taxon>Shewanella</taxon>
    </lineage>
</organism>
<reference evidence="3 4" key="1">
    <citation type="submission" date="2017-06" db="EMBL/GenBank/DDBJ databases">
        <title>Complete genome sequence of Shewanella marisflavi EP1 associated with anaerobic 2,4-dinitrotoluene reduction and salt tolerance.</title>
        <authorList>
            <person name="Huang J."/>
        </authorList>
    </citation>
    <scope>NUCLEOTIDE SEQUENCE [LARGE SCALE GENOMIC DNA]</scope>
    <source>
        <strain evidence="3 4">EP1</strain>
    </source>
</reference>
<dbReference type="Pfam" id="PF08547">
    <property type="entry name" value="CIA30"/>
    <property type="match status" value="1"/>
</dbReference>
<dbReference type="InterPro" id="IPR039131">
    <property type="entry name" value="NDUFAF1"/>
</dbReference>
<dbReference type="InterPro" id="IPR008979">
    <property type="entry name" value="Galactose-bd-like_sf"/>
</dbReference>
<gene>
    <name evidence="3" type="ORF">CFF01_07925</name>
</gene>
<accession>A0AAC9U075</accession>
<dbReference type="Proteomes" id="UP000198233">
    <property type="component" value="Chromosome"/>
</dbReference>
<dbReference type="InterPro" id="IPR013857">
    <property type="entry name" value="NADH-UbQ_OxRdtase-assoc_prot30"/>
</dbReference>
<dbReference type="KEGG" id="smav:CFF01_07925"/>
<comment type="similarity">
    <text evidence="1">Belongs to the CIA30 family.</text>
</comment>
<evidence type="ECO:0000259" key="2">
    <source>
        <dbReference type="Pfam" id="PF08547"/>
    </source>
</evidence>
<evidence type="ECO:0000313" key="4">
    <source>
        <dbReference type="Proteomes" id="UP000198233"/>
    </source>
</evidence>
<evidence type="ECO:0000256" key="1">
    <source>
        <dbReference type="ARBA" id="ARBA00007884"/>
    </source>
</evidence>
<dbReference type="EMBL" id="CP022272">
    <property type="protein sequence ID" value="ASJ96522.1"/>
    <property type="molecule type" value="Genomic_DNA"/>
</dbReference>
<feature type="domain" description="NADH:ubiquinone oxidoreductase intermediate-associated protein 30" evidence="2">
    <location>
        <begin position="41"/>
        <end position="194"/>
    </location>
</feature>
<dbReference type="SUPFAM" id="SSF49785">
    <property type="entry name" value="Galactose-binding domain-like"/>
    <property type="match status" value="1"/>
</dbReference>
<protein>
    <submittedName>
        <fullName evidence="3">CIA30 family protein</fullName>
    </submittedName>
</protein>
<name>A0AAC9U075_9GAMM</name>
<proteinExistence type="inferred from homology"/>
<evidence type="ECO:0000313" key="3">
    <source>
        <dbReference type="EMBL" id="ASJ96522.1"/>
    </source>
</evidence>
<sequence length="201" mass="22424">MRLIPMSSRLLLTSLLLMPYLLMTQGANAKMQGLELLAHPGHWEIVNDGVMGGRSQSRLSEALTKQQEYILRFSGQVSLENNGGFASVSRSLNHEEQHTLKQSNPRRISVEALGDGKRYQLRLKVLKQGQLVGYKAGFTTQAATDGQWSFEPSDFIETFRGNDYPERASPDFTQIIAVGLLIGDGQEGDFELQLREIGIQE</sequence>